<evidence type="ECO:0000313" key="5">
    <source>
        <dbReference type="Proteomes" id="UP000183245"/>
    </source>
</evidence>
<dbReference type="PANTHER" id="PTHR44858:SF1">
    <property type="entry name" value="UDP-N-ACETYLGLUCOSAMINE--PEPTIDE N-ACETYLGLUCOSAMINYLTRANSFERASE SPINDLY-RELATED"/>
    <property type="match status" value="1"/>
</dbReference>
<sequence>MRSLVYKLTGVLLLIALGIGLSWVGRFVFPAAKSDAVEQLTYYDYIEQGDQLYGEQKYSQALAAYEQAVQIDPLDPLARIRIGQLYQLKNRYSEAEQELKFADQLDPGNPEILYRLGVIYNELRYWEDARDYLSKALDQLPADALTERGKVEAERGVAFLWLSLFPEAEASFSAAVSADAADLLSLHYFGLLVARRDLKEGRRLLEQISTLQSASPLALSIAINVPLALSFANDVSLVAKSQTALVHLDEIENTPDQMTKDMMYGVMYIEQALPSLALPYLKGVAEEQTDYQSAHYYLGYSYFLLGDISRALEELESSVELGSGPDGLSLYYLGQVYAYQQEWAKAVRAYEQSIDLGLTTFDAYYSLGHVLRSSAEYSKAAKAYRKALEVDSTSLSARRSLVYVLLQYLKDGEGAIAVATEGIQINDGDAQLHNLLGWALVENNSLEQAETELNRAIELDPSLAAAYLNLGALYEKKNLTSQSKEVYQRALDLDMEGDIAPLADKALDRLFK</sequence>
<feature type="repeat" description="TPR" evidence="3">
    <location>
        <begin position="76"/>
        <end position="109"/>
    </location>
</feature>
<dbReference type="AlphaFoldDB" id="A0A1J5IHY0"/>
<dbReference type="SUPFAM" id="SSF48452">
    <property type="entry name" value="TPR-like"/>
    <property type="match status" value="2"/>
</dbReference>
<dbReference type="PROSITE" id="PS50293">
    <property type="entry name" value="TPR_REGION"/>
    <property type="match status" value="1"/>
</dbReference>
<comment type="caution">
    <text evidence="4">The sequence shown here is derived from an EMBL/GenBank/DDBJ whole genome shotgun (WGS) entry which is preliminary data.</text>
</comment>
<keyword evidence="2 3" id="KW-0802">TPR repeat</keyword>
<evidence type="ECO:0000256" key="2">
    <source>
        <dbReference type="ARBA" id="ARBA00022803"/>
    </source>
</evidence>
<dbReference type="InterPro" id="IPR011990">
    <property type="entry name" value="TPR-like_helical_dom_sf"/>
</dbReference>
<evidence type="ECO:0000313" key="4">
    <source>
        <dbReference type="EMBL" id="OIP96299.1"/>
    </source>
</evidence>
<dbReference type="SMART" id="SM00028">
    <property type="entry name" value="TPR"/>
    <property type="match status" value="9"/>
</dbReference>
<feature type="repeat" description="TPR" evidence="3">
    <location>
        <begin position="110"/>
        <end position="143"/>
    </location>
</feature>
<feature type="repeat" description="TPR" evidence="3">
    <location>
        <begin position="292"/>
        <end position="325"/>
    </location>
</feature>
<feature type="repeat" description="TPR" evidence="3">
    <location>
        <begin position="327"/>
        <end position="360"/>
    </location>
</feature>
<organism evidence="4 5">
    <name type="scientific">Candidatus Wirthbacteria bacterium CG2_30_54_11</name>
    <dbReference type="NCBI Taxonomy" id="1817892"/>
    <lineage>
        <taxon>Bacteria</taxon>
        <taxon>Candidatus Wirthbacteria</taxon>
    </lineage>
</organism>
<feature type="repeat" description="TPR" evidence="3">
    <location>
        <begin position="464"/>
        <end position="497"/>
    </location>
</feature>
<gene>
    <name evidence="4" type="ORF">AUK40_05145</name>
</gene>
<dbReference type="Pfam" id="PF13432">
    <property type="entry name" value="TPR_16"/>
    <property type="match status" value="1"/>
</dbReference>
<evidence type="ECO:0000256" key="1">
    <source>
        <dbReference type="ARBA" id="ARBA00022737"/>
    </source>
</evidence>
<protein>
    <submittedName>
        <fullName evidence="4">Uncharacterized protein</fullName>
    </submittedName>
</protein>
<dbReference type="PANTHER" id="PTHR44858">
    <property type="entry name" value="TETRATRICOPEPTIDE REPEAT PROTEIN 6"/>
    <property type="match status" value="1"/>
</dbReference>
<keyword evidence="1" id="KW-0677">Repeat</keyword>
<dbReference type="PROSITE" id="PS50005">
    <property type="entry name" value="TPR"/>
    <property type="match status" value="8"/>
</dbReference>
<feature type="repeat" description="TPR" evidence="3">
    <location>
        <begin position="361"/>
        <end position="394"/>
    </location>
</feature>
<evidence type="ECO:0000256" key="3">
    <source>
        <dbReference type="PROSITE-ProRule" id="PRU00339"/>
    </source>
</evidence>
<name>A0A1J5IHY0_9BACT</name>
<dbReference type="EMBL" id="MNZT01000089">
    <property type="protein sequence ID" value="OIP96299.1"/>
    <property type="molecule type" value="Genomic_DNA"/>
</dbReference>
<accession>A0A1J5IHY0</accession>
<dbReference type="STRING" id="1817892.AUK40_05145"/>
<feature type="repeat" description="TPR" evidence="3">
    <location>
        <begin position="430"/>
        <end position="463"/>
    </location>
</feature>
<dbReference type="Pfam" id="PF14559">
    <property type="entry name" value="TPR_19"/>
    <property type="match status" value="1"/>
</dbReference>
<dbReference type="Proteomes" id="UP000183245">
    <property type="component" value="Unassembled WGS sequence"/>
</dbReference>
<reference evidence="4 5" key="1">
    <citation type="journal article" date="2016" name="Environ. Microbiol.">
        <title>Genomic resolution of a cold subsurface aquifer community provides metabolic insights for novel microbes adapted to high CO concentrations.</title>
        <authorList>
            <person name="Probst A.J."/>
            <person name="Castelle C.J."/>
            <person name="Singh A."/>
            <person name="Brown C.T."/>
            <person name="Anantharaman K."/>
            <person name="Sharon I."/>
            <person name="Hug L.A."/>
            <person name="Burstein D."/>
            <person name="Emerson J.B."/>
            <person name="Thomas B.C."/>
            <person name="Banfield J.F."/>
        </authorList>
    </citation>
    <scope>NUCLEOTIDE SEQUENCE [LARGE SCALE GENOMIC DNA]</scope>
    <source>
        <strain evidence="4">CG2_30_54_11</strain>
    </source>
</reference>
<proteinExistence type="predicted"/>
<dbReference type="Pfam" id="PF13414">
    <property type="entry name" value="TPR_11"/>
    <property type="match status" value="1"/>
</dbReference>
<dbReference type="InterPro" id="IPR050498">
    <property type="entry name" value="Ycf3"/>
</dbReference>
<dbReference type="Gene3D" id="1.25.40.10">
    <property type="entry name" value="Tetratricopeptide repeat domain"/>
    <property type="match status" value="4"/>
</dbReference>
<feature type="repeat" description="TPR" evidence="3">
    <location>
        <begin position="42"/>
        <end position="75"/>
    </location>
</feature>
<dbReference type="InterPro" id="IPR019734">
    <property type="entry name" value="TPR_rpt"/>
</dbReference>